<accession>A0ABP9L419</accession>
<gene>
    <name evidence="1" type="ORF">GCM10023336_55890</name>
</gene>
<organism evidence="1 2">
    <name type="scientific">Streptomyces similanensis</name>
    <dbReference type="NCBI Taxonomy" id="1274988"/>
    <lineage>
        <taxon>Bacteria</taxon>
        <taxon>Bacillati</taxon>
        <taxon>Actinomycetota</taxon>
        <taxon>Actinomycetes</taxon>
        <taxon>Kitasatosporales</taxon>
        <taxon>Streptomycetaceae</taxon>
        <taxon>Streptomyces</taxon>
    </lineage>
</organism>
<sequence length="64" mass="6300">MSSELPPLVPCTDPDHTGPRRELLGCVGPEPAPPALTSGVTGAALQWTGFSVASSPGAAGRSGS</sequence>
<evidence type="ECO:0000313" key="1">
    <source>
        <dbReference type="EMBL" id="GAA5070618.1"/>
    </source>
</evidence>
<dbReference type="Proteomes" id="UP001500124">
    <property type="component" value="Unassembled WGS sequence"/>
</dbReference>
<dbReference type="RefSeq" id="WP_345670834.1">
    <property type="nucleotide sequence ID" value="NZ_BAABKC010000087.1"/>
</dbReference>
<keyword evidence="2" id="KW-1185">Reference proteome</keyword>
<protein>
    <submittedName>
        <fullName evidence="1">Uncharacterized protein</fullName>
    </submittedName>
</protein>
<dbReference type="EMBL" id="BAABKC010000087">
    <property type="protein sequence ID" value="GAA5070618.1"/>
    <property type="molecule type" value="Genomic_DNA"/>
</dbReference>
<evidence type="ECO:0000313" key="2">
    <source>
        <dbReference type="Proteomes" id="UP001500124"/>
    </source>
</evidence>
<name>A0ABP9L419_9ACTN</name>
<reference evidence="2" key="1">
    <citation type="journal article" date="2019" name="Int. J. Syst. Evol. Microbiol.">
        <title>The Global Catalogue of Microorganisms (GCM) 10K type strain sequencing project: providing services to taxonomists for standard genome sequencing and annotation.</title>
        <authorList>
            <consortium name="The Broad Institute Genomics Platform"/>
            <consortium name="The Broad Institute Genome Sequencing Center for Infectious Disease"/>
            <person name="Wu L."/>
            <person name="Ma J."/>
        </authorList>
    </citation>
    <scope>NUCLEOTIDE SEQUENCE [LARGE SCALE GENOMIC DNA]</scope>
    <source>
        <strain evidence="2">JCM 18410</strain>
    </source>
</reference>
<proteinExistence type="predicted"/>
<comment type="caution">
    <text evidence="1">The sequence shown here is derived from an EMBL/GenBank/DDBJ whole genome shotgun (WGS) entry which is preliminary data.</text>
</comment>